<name>A0AAU7U3M6_9GAMM</name>
<dbReference type="GO" id="GO:0043565">
    <property type="term" value="F:sequence-specific DNA binding"/>
    <property type="evidence" value="ECO:0007669"/>
    <property type="project" value="InterPro"/>
</dbReference>
<keyword evidence="5" id="KW-0614">Plasmid</keyword>
<dbReference type="InterPro" id="IPR009057">
    <property type="entry name" value="Homeodomain-like_sf"/>
</dbReference>
<gene>
    <name evidence="5" type="ORF">AAF463_24885</name>
</gene>
<dbReference type="EMBL" id="CP158294">
    <property type="protein sequence ID" value="XBV47558.1"/>
    <property type="molecule type" value="Genomic_DNA"/>
</dbReference>
<dbReference type="PROSITE" id="PS00041">
    <property type="entry name" value="HTH_ARAC_FAMILY_1"/>
    <property type="match status" value="1"/>
</dbReference>
<dbReference type="SMART" id="SM00342">
    <property type="entry name" value="HTH_ARAC"/>
    <property type="match status" value="1"/>
</dbReference>
<evidence type="ECO:0000256" key="1">
    <source>
        <dbReference type="ARBA" id="ARBA00023015"/>
    </source>
</evidence>
<protein>
    <submittedName>
        <fullName evidence="5">Helix-turn-helix domain-containing protein</fullName>
    </submittedName>
</protein>
<dbReference type="InterPro" id="IPR018062">
    <property type="entry name" value="HTH_AraC-typ_CS"/>
</dbReference>
<dbReference type="GO" id="GO:0003700">
    <property type="term" value="F:DNA-binding transcription factor activity"/>
    <property type="evidence" value="ECO:0007669"/>
    <property type="project" value="InterPro"/>
</dbReference>
<reference evidence="5" key="1">
    <citation type="submission" date="2024-06" db="EMBL/GenBank/DDBJ databases">
        <title>Multiomics insights into the TNT degradation mechanism by Pantoea sp. BJ2 isolated from an ammunition destruction site.</title>
        <authorList>
            <person name="Luo J."/>
        </authorList>
    </citation>
    <scope>NUCLEOTIDE SEQUENCE</scope>
    <source>
        <strain evidence="5">BJ2</strain>
        <plasmid evidence="5">plasmindB</plasmid>
    </source>
</reference>
<feature type="domain" description="HTH araC/xylS-type" evidence="4">
    <location>
        <begin position="156"/>
        <end position="254"/>
    </location>
</feature>
<evidence type="ECO:0000313" key="5">
    <source>
        <dbReference type="EMBL" id="XBV47558.1"/>
    </source>
</evidence>
<dbReference type="PANTHER" id="PTHR43280">
    <property type="entry name" value="ARAC-FAMILY TRANSCRIPTIONAL REGULATOR"/>
    <property type="match status" value="1"/>
</dbReference>
<evidence type="ECO:0000259" key="4">
    <source>
        <dbReference type="PROSITE" id="PS01124"/>
    </source>
</evidence>
<dbReference type="AlphaFoldDB" id="A0AAU7U3M6"/>
<geneLocation type="plasmid" evidence="5">
    <name>plasmindB</name>
</geneLocation>
<dbReference type="InterPro" id="IPR018060">
    <property type="entry name" value="HTH_AraC"/>
</dbReference>
<dbReference type="PROSITE" id="PS01124">
    <property type="entry name" value="HTH_ARAC_FAMILY_2"/>
    <property type="match status" value="1"/>
</dbReference>
<evidence type="ECO:0000256" key="3">
    <source>
        <dbReference type="ARBA" id="ARBA00023163"/>
    </source>
</evidence>
<dbReference type="Pfam" id="PF12833">
    <property type="entry name" value="HTH_18"/>
    <property type="match status" value="1"/>
</dbReference>
<dbReference type="PANTHER" id="PTHR43280:SF2">
    <property type="entry name" value="HTH-TYPE TRANSCRIPTIONAL REGULATOR EXSA"/>
    <property type="match status" value="1"/>
</dbReference>
<accession>A0AAU7U3M6</accession>
<keyword evidence="2" id="KW-0238">DNA-binding</keyword>
<keyword evidence="3" id="KW-0804">Transcription</keyword>
<dbReference type="RefSeq" id="WP_350262600.1">
    <property type="nucleotide sequence ID" value="NZ_CP158294.1"/>
</dbReference>
<keyword evidence="1" id="KW-0805">Transcription regulation</keyword>
<proteinExistence type="predicted"/>
<sequence>MVNNSLSASDERTHEPSIKNYADDHIEVNSVWWIQGDAQEGAVLSLTRTDDTSLYRLRPAETGVLCFKASSVSLVSGNIKIVKGNFADIVKLQAFIDAAFGQEPVIRTPVWSDLYLSPFRKELTDEGFKKWLITLNLKREGRNSNICDLLRSTESYWVIRFLLNSYDNELSLKSMGERYGLSSSHFRRITKQALGNSTKYELCQWRLSNALLELLEGDISITDVAIKHGYASLSHFSNEVKSTLGIPPRKLKNLIECISNNETSK</sequence>
<dbReference type="Gene3D" id="1.10.10.60">
    <property type="entry name" value="Homeodomain-like"/>
    <property type="match status" value="1"/>
</dbReference>
<evidence type="ECO:0000256" key="2">
    <source>
        <dbReference type="ARBA" id="ARBA00023125"/>
    </source>
</evidence>
<dbReference type="SUPFAM" id="SSF46689">
    <property type="entry name" value="Homeodomain-like"/>
    <property type="match status" value="1"/>
</dbReference>
<organism evidence="5">
    <name type="scientific">Pantoea sp. BJ2</name>
    <dbReference type="NCBI Taxonomy" id="3141322"/>
    <lineage>
        <taxon>Bacteria</taxon>
        <taxon>Pseudomonadati</taxon>
        <taxon>Pseudomonadota</taxon>
        <taxon>Gammaproteobacteria</taxon>
        <taxon>Enterobacterales</taxon>
        <taxon>Erwiniaceae</taxon>
        <taxon>Pantoea</taxon>
    </lineage>
</organism>